<sequence length="165" mass="18267">TLHQRRTVNSFSSVMKGGKERTIKQNQTHGFLLQRKHVVVEEPVQFLVGEVDAQLFITVRLRRAIERFLVRPWVGAFVDGVHQPGECPRVERLSHGMALGAALGGRGELVEDVVVSLLARLERDARLLQKVVLHDAALDLGAGEADLHELAEAARVVITDRLCIA</sequence>
<feature type="non-terminal residue" evidence="1">
    <location>
        <position position="165"/>
    </location>
</feature>
<comment type="caution">
    <text evidence="1">The sequence shown here is derived from an EMBL/GenBank/DDBJ whole genome shotgun (WGS) entry which is preliminary data.</text>
</comment>
<organism evidence="1 2">
    <name type="scientific">Elysia chlorotica</name>
    <name type="common">Eastern emerald elysia</name>
    <name type="synonym">Sea slug</name>
    <dbReference type="NCBI Taxonomy" id="188477"/>
    <lineage>
        <taxon>Eukaryota</taxon>
        <taxon>Metazoa</taxon>
        <taxon>Spiralia</taxon>
        <taxon>Lophotrochozoa</taxon>
        <taxon>Mollusca</taxon>
        <taxon>Gastropoda</taxon>
        <taxon>Heterobranchia</taxon>
        <taxon>Euthyneura</taxon>
        <taxon>Panpulmonata</taxon>
        <taxon>Sacoglossa</taxon>
        <taxon>Placobranchoidea</taxon>
        <taxon>Plakobranchidae</taxon>
        <taxon>Elysia</taxon>
    </lineage>
</organism>
<keyword evidence="2" id="KW-1185">Reference proteome</keyword>
<protein>
    <submittedName>
        <fullName evidence="1">Uncharacterized protein</fullName>
    </submittedName>
</protein>
<proteinExistence type="predicted"/>
<gene>
    <name evidence="1" type="ORF">EGW08_016966</name>
</gene>
<evidence type="ECO:0000313" key="2">
    <source>
        <dbReference type="Proteomes" id="UP000271974"/>
    </source>
</evidence>
<dbReference type="EMBL" id="RQTK01000756">
    <property type="protein sequence ID" value="RUS75274.1"/>
    <property type="molecule type" value="Genomic_DNA"/>
</dbReference>
<dbReference type="AlphaFoldDB" id="A0A433T157"/>
<accession>A0A433T157</accession>
<feature type="non-terminal residue" evidence="1">
    <location>
        <position position="1"/>
    </location>
</feature>
<evidence type="ECO:0000313" key="1">
    <source>
        <dbReference type="EMBL" id="RUS75274.1"/>
    </source>
</evidence>
<reference evidence="1 2" key="1">
    <citation type="submission" date="2019-01" db="EMBL/GenBank/DDBJ databases">
        <title>A draft genome assembly of the solar-powered sea slug Elysia chlorotica.</title>
        <authorList>
            <person name="Cai H."/>
            <person name="Li Q."/>
            <person name="Fang X."/>
            <person name="Li J."/>
            <person name="Curtis N.E."/>
            <person name="Altenburger A."/>
            <person name="Shibata T."/>
            <person name="Feng M."/>
            <person name="Maeda T."/>
            <person name="Schwartz J.A."/>
            <person name="Shigenobu S."/>
            <person name="Lundholm N."/>
            <person name="Nishiyama T."/>
            <person name="Yang H."/>
            <person name="Hasebe M."/>
            <person name="Li S."/>
            <person name="Pierce S.K."/>
            <person name="Wang J."/>
        </authorList>
    </citation>
    <scope>NUCLEOTIDE SEQUENCE [LARGE SCALE GENOMIC DNA]</scope>
    <source>
        <strain evidence="1">EC2010</strain>
        <tissue evidence="1">Whole organism of an adult</tissue>
    </source>
</reference>
<dbReference type="Proteomes" id="UP000271974">
    <property type="component" value="Unassembled WGS sequence"/>
</dbReference>
<name>A0A433T157_ELYCH</name>